<gene>
    <name evidence="2" type="ORF">LCGC14_1817340</name>
</gene>
<protein>
    <submittedName>
        <fullName evidence="2">Uncharacterized protein</fullName>
    </submittedName>
</protein>
<evidence type="ECO:0000313" key="2">
    <source>
        <dbReference type="EMBL" id="KKL99146.1"/>
    </source>
</evidence>
<proteinExistence type="predicted"/>
<name>A0A0F9H808_9ZZZZ</name>
<dbReference type="EMBL" id="LAZR01017745">
    <property type="protein sequence ID" value="KKL99146.1"/>
    <property type="molecule type" value="Genomic_DNA"/>
</dbReference>
<comment type="caution">
    <text evidence="2">The sequence shown here is derived from an EMBL/GenBank/DDBJ whole genome shotgun (WGS) entry which is preliminary data.</text>
</comment>
<accession>A0A0F9H808</accession>
<reference evidence="2" key="1">
    <citation type="journal article" date="2015" name="Nature">
        <title>Complex archaea that bridge the gap between prokaryotes and eukaryotes.</title>
        <authorList>
            <person name="Spang A."/>
            <person name="Saw J.H."/>
            <person name="Jorgensen S.L."/>
            <person name="Zaremba-Niedzwiedzka K."/>
            <person name="Martijn J."/>
            <person name="Lind A.E."/>
            <person name="van Eijk R."/>
            <person name="Schleper C."/>
            <person name="Guy L."/>
            <person name="Ettema T.J."/>
        </authorList>
    </citation>
    <scope>NUCLEOTIDE SEQUENCE</scope>
</reference>
<sequence>MADLKGSNAPGATVGTDNGTRDGKEATGLATGGATLSYYKMRAQDDGVPAPGFVTWISIGPDFTGTGFSGGTPTPVGSMIPGSAVAISNW</sequence>
<feature type="region of interest" description="Disordered" evidence="1">
    <location>
        <begin position="1"/>
        <end position="27"/>
    </location>
</feature>
<evidence type="ECO:0000256" key="1">
    <source>
        <dbReference type="SAM" id="MobiDB-lite"/>
    </source>
</evidence>
<organism evidence="2">
    <name type="scientific">marine sediment metagenome</name>
    <dbReference type="NCBI Taxonomy" id="412755"/>
    <lineage>
        <taxon>unclassified sequences</taxon>
        <taxon>metagenomes</taxon>
        <taxon>ecological metagenomes</taxon>
    </lineage>
</organism>
<dbReference type="AlphaFoldDB" id="A0A0F9H808"/>